<dbReference type="PANTHER" id="PTHR43096:SF54">
    <property type="entry name" value="CHAPERONE PROTEIN DNAJ 1"/>
    <property type="match status" value="1"/>
</dbReference>
<evidence type="ECO:0000259" key="15">
    <source>
        <dbReference type="PROSITE" id="PS51188"/>
    </source>
</evidence>
<dbReference type="SUPFAM" id="SSF46565">
    <property type="entry name" value="Chaperone J-domain"/>
    <property type="match status" value="1"/>
</dbReference>
<dbReference type="NCBIfam" id="TIGR02349">
    <property type="entry name" value="DnaJ_bact"/>
    <property type="match status" value="1"/>
</dbReference>
<comment type="cofactor">
    <cofactor evidence="11">
        <name>Zn(2+)</name>
        <dbReference type="ChEBI" id="CHEBI:29105"/>
    </cofactor>
    <text evidence="11">Binds 2 Zn(2+) ions per monomer.</text>
</comment>
<keyword evidence="6 11" id="KW-0862">Zinc</keyword>
<dbReference type="CDD" id="cd10719">
    <property type="entry name" value="DnaJ_zf"/>
    <property type="match status" value="1"/>
</dbReference>
<dbReference type="EMBL" id="JABEND010000003">
    <property type="protein sequence ID" value="NNG35667.1"/>
    <property type="molecule type" value="Genomic_DNA"/>
</dbReference>
<evidence type="ECO:0000259" key="14">
    <source>
        <dbReference type="PROSITE" id="PS50076"/>
    </source>
</evidence>
<feature type="region of interest" description="Disordered" evidence="13">
    <location>
        <begin position="380"/>
        <end position="435"/>
    </location>
</feature>
<dbReference type="FunFam" id="2.10.230.10:FF:000002">
    <property type="entry name" value="Molecular chaperone DnaJ"/>
    <property type="match status" value="1"/>
</dbReference>
<dbReference type="InterPro" id="IPR036410">
    <property type="entry name" value="HSP_DnaJ_Cys-rich_dom_sf"/>
</dbReference>
<dbReference type="Gene3D" id="2.60.260.20">
    <property type="entry name" value="Urease metallochaperone UreE, N-terminal domain"/>
    <property type="match status" value="2"/>
</dbReference>
<evidence type="ECO:0000256" key="8">
    <source>
        <dbReference type="ARBA" id="ARBA00023186"/>
    </source>
</evidence>
<feature type="binding site" evidence="11">
    <location>
        <position position="171"/>
    </location>
    <ligand>
        <name>Zn(2+)</name>
        <dbReference type="ChEBI" id="CHEBI:29105"/>
        <label>1</label>
    </ligand>
</feature>
<feature type="binding site" evidence="11">
    <location>
        <position position="188"/>
    </location>
    <ligand>
        <name>Zn(2+)</name>
        <dbReference type="ChEBI" id="CHEBI:29105"/>
        <label>2</label>
    </ligand>
</feature>
<accession>A0A849A6K6</accession>
<dbReference type="InterPro" id="IPR012724">
    <property type="entry name" value="DnaJ"/>
</dbReference>
<dbReference type="GO" id="GO:0005737">
    <property type="term" value="C:cytoplasm"/>
    <property type="evidence" value="ECO:0007669"/>
    <property type="project" value="UniProtKB-SubCell"/>
</dbReference>
<feature type="binding site" evidence="11">
    <location>
        <position position="174"/>
    </location>
    <ligand>
        <name>Zn(2+)</name>
        <dbReference type="ChEBI" id="CHEBI:29105"/>
        <label>1</label>
    </ligand>
</feature>
<name>A0A849A6K6_9ACTN</name>
<dbReference type="GO" id="GO:0009408">
    <property type="term" value="P:response to heat"/>
    <property type="evidence" value="ECO:0007669"/>
    <property type="project" value="InterPro"/>
</dbReference>
<dbReference type="GO" id="GO:0006260">
    <property type="term" value="P:DNA replication"/>
    <property type="evidence" value="ECO:0007669"/>
    <property type="project" value="UniProtKB-KW"/>
</dbReference>
<comment type="domain">
    <text evidence="11">The J domain is necessary and sufficient to stimulate DnaK ATPase activity. Zinc center 1 plays an important role in the autonomous, DnaK-independent chaperone activity of DnaJ. Zinc center 2 is essential for interaction with DnaK and for DnaJ activity.</text>
</comment>
<comment type="function">
    <text evidence="11">Participates actively in the response to hyperosmotic and heat shock by preventing the aggregation of stress-denatured proteins and by disaggregating proteins, also in an autonomous, DnaK-independent fashion. Unfolded proteins bind initially to DnaJ; upon interaction with the DnaJ-bound protein, DnaK hydrolyzes its bound ATP, resulting in the formation of a stable complex. GrpE releases ADP from DnaK; ATP binding to DnaK triggers the release of the substrate protein, thus completing the reaction cycle. Several rounds of ATP-dependent interactions between DnaJ, DnaK and GrpE are required for fully efficient folding. Also involved, together with DnaK and GrpE, in the DNA replication of plasmids through activation of initiation proteins.</text>
</comment>
<dbReference type="PRINTS" id="PR00625">
    <property type="entry name" value="JDOMAIN"/>
</dbReference>
<feature type="binding site" evidence="11">
    <location>
        <position position="210"/>
    </location>
    <ligand>
        <name>Zn(2+)</name>
        <dbReference type="ChEBI" id="CHEBI:29105"/>
        <label>2</label>
    </ligand>
</feature>
<dbReference type="NCBIfam" id="NF008035">
    <property type="entry name" value="PRK10767.1"/>
    <property type="match status" value="1"/>
</dbReference>
<dbReference type="HAMAP" id="MF_01152">
    <property type="entry name" value="DnaJ"/>
    <property type="match status" value="1"/>
</dbReference>
<feature type="binding site" evidence="11">
    <location>
        <position position="224"/>
    </location>
    <ligand>
        <name>Zn(2+)</name>
        <dbReference type="ChEBI" id="CHEBI:29105"/>
        <label>1</label>
    </ligand>
</feature>
<evidence type="ECO:0000256" key="13">
    <source>
        <dbReference type="SAM" id="MobiDB-lite"/>
    </source>
</evidence>
<protein>
    <recommendedName>
        <fullName evidence="10 11">Chaperone protein DnaJ</fullName>
    </recommendedName>
</protein>
<keyword evidence="8 11" id="KW-0143">Chaperone</keyword>
<keyword evidence="4 11" id="KW-0677">Repeat</keyword>
<sequence length="435" mass="44594">MAAQDYYEKDYYAELGVPKSATSAEIKKAYRKLARDLHPDKNPGNKQAEDKFKAVSEAHDVLADPAKRKEYDEARDLMSSGAFRGFGGQNTGGAGGFDLGDLLRNATGGSAGGDGGGLGDLFGGLFNRGGGGRTRTRARRGADLETEVTIGFDDAVNGTLVPLRITERGTCDTCHGTGARPGTSPRTCPICEGTGLITRNQGSFAFSEPCGNCGGTGSVIDDPCPTCHGERTVLKTRTLKTRIPAGVSDGQRIKLTGKGEPGVGGGSAGDLYVVVHVSGHELFGRSGDNLTLTVPVSYPELVRGTTVRVPTLTSAVSLRIPAGTASGRKFRVKGAGVTGKNRTGDLIVTVEVQIPQKISAEAARALDEFAAAVTDDPRPHITAKVGTAAGADAGTDSAQPRGSGRPAAAGTDAAPNGSPTAGDEPAGSGSGWRAP</sequence>
<gene>
    <name evidence="11 16" type="primary">dnaJ</name>
    <name evidence="16" type="ORF">HKD39_08055</name>
</gene>
<keyword evidence="5 11" id="KW-0863">Zinc-finger</keyword>
<evidence type="ECO:0000256" key="3">
    <source>
        <dbReference type="ARBA" id="ARBA00022723"/>
    </source>
</evidence>
<evidence type="ECO:0000256" key="5">
    <source>
        <dbReference type="ARBA" id="ARBA00022771"/>
    </source>
</evidence>
<dbReference type="SUPFAM" id="SSF49493">
    <property type="entry name" value="HSP40/DnaJ peptide-binding domain"/>
    <property type="match status" value="2"/>
</dbReference>
<dbReference type="Pfam" id="PF00226">
    <property type="entry name" value="DnaJ"/>
    <property type="match status" value="1"/>
</dbReference>
<evidence type="ECO:0000256" key="9">
    <source>
        <dbReference type="ARBA" id="ARBA00061004"/>
    </source>
</evidence>
<dbReference type="Gene3D" id="2.10.230.10">
    <property type="entry name" value="Heat shock protein DnaJ, cysteine-rich domain"/>
    <property type="match status" value="1"/>
</dbReference>
<evidence type="ECO:0000256" key="6">
    <source>
        <dbReference type="ARBA" id="ARBA00022833"/>
    </source>
</evidence>
<feature type="domain" description="J" evidence="14">
    <location>
        <begin position="10"/>
        <end position="75"/>
    </location>
</feature>
<comment type="similarity">
    <text evidence="9 11">Belongs to the DnaJ family.</text>
</comment>
<dbReference type="GO" id="GO:0005524">
    <property type="term" value="F:ATP binding"/>
    <property type="evidence" value="ECO:0007669"/>
    <property type="project" value="InterPro"/>
</dbReference>
<reference evidence="16 17" key="1">
    <citation type="submission" date="2020-05" db="EMBL/GenBank/DDBJ databases">
        <title>Nakamurella sp. DB0629 isolated from air conditioner.</title>
        <authorList>
            <person name="Kim D.H."/>
            <person name="Kim D.-U."/>
        </authorList>
    </citation>
    <scope>NUCLEOTIDE SEQUENCE [LARGE SCALE GENOMIC DNA]</scope>
    <source>
        <strain evidence="16 17">DB0629</strain>
    </source>
</reference>
<dbReference type="CDD" id="cd10747">
    <property type="entry name" value="DnaJ_C"/>
    <property type="match status" value="1"/>
</dbReference>
<proteinExistence type="inferred from homology"/>
<dbReference type="PROSITE" id="PS51188">
    <property type="entry name" value="ZF_CR"/>
    <property type="match status" value="1"/>
</dbReference>
<dbReference type="GO" id="GO:0031072">
    <property type="term" value="F:heat shock protein binding"/>
    <property type="evidence" value="ECO:0007669"/>
    <property type="project" value="InterPro"/>
</dbReference>
<keyword evidence="3 11" id="KW-0479">Metal-binding</keyword>
<comment type="caution">
    <text evidence="16">The sequence shown here is derived from an EMBL/GenBank/DDBJ whole genome shotgun (WGS) entry which is preliminary data.</text>
</comment>
<organism evidence="16 17">
    <name type="scientific">Nakamurella aerolata</name>
    <dbReference type="NCBI Taxonomy" id="1656892"/>
    <lineage>
        <taxon>Bacteria</taxon>
        <taxon>Bacillati</taxon>
        <taxon>Actinomycetota</taxon>
        <taxon>Actinomycetes</taxon>
        <taxon>Nakamurellales</taxon>
        <taxon>Nakamurellaceae</taxon>
        <taxon>Nakamurella</taxon>
    </lineage>
</organism>
<evidence type="ECO:0000256" key="4">
    <source>
        <dbReference type="ARBA" id="ARBA00022737"/>
    </source>
</evidence>
<dbReference type="GO" id="GO:0008270">
    <property type="term" value="F:zinc ion binding"/>
    <property type="evidence" value="ECO:0007669"/>
    <property type="project" value="UniProtKB-UniRule"/>
</dbReference>
<feature type="binding site" evidence="11">
    <location>
        <position position="191"/>
    </location>
    <ligand>
        <name>Zn(2+)</name>
        <dbReference type="ChEBI" id="CHEBI:29105"/>
        <label>2</label>
    </ligand>
</feature>
<feature type="domain" description="CR-type" evidence="15">
    <location>
        <begin position="158"/>
        <end position="236"/>
    </location>
</feature>
<evidence type="ECO:0000256" key="12">
    <source>
        <dbReference type="PROSITE-ProRule" id="PRU00546"/>
    </source>
</evidence>
<dbReference type="Pfam" id="PF01556">
    <property type="entry name" value="DnaJ_C"/>
    <property type="match status" value="1"/>
</dbReference>
<evidence type="ECO:0000256" key="1">
    <source>
        <dbReference type="ARBA" id="ARBA00022490"/>
    </source>
</evidence>
<dbReference type="PROSITE" id="PS00636">
    <property type="entry name" value="DNAJ_1"/>
    <property type="match status" value="1"/>
</dbReference>
<evidence type="ECO:0000256" key="2">
    <source>
        <dbReference type="ARBA" id="ARBA00022705"/>
    </source>
</evidence>
<comment type="subcellular location">
    <subcellularLocation>
        <location evidence="11">Cytoplasm</location>
    </subcellularLocation>
</comment>
<comment type="caution">
    <text evidence="11">Lacks conserved residue(s) required for the propagation of feature annotation.</text>
</comment>
<evidence type="ECO:0000313" key="16">
    <source>
        <dbReference type="EMBL" id="NNG35667.1"/>
    </source>
</evidence>
<dbReference type="Gene3D" id="1.10.287.110">
    <property type="entry name" value="DnaJ domain"/>
    <property type="match status" value="1"/>
</dbReference>
<evidence type="ECO:0000256" key="11">
    <source>
        <dbReference type="HAMAP-Rule" id="MF_01152"/>
    </source>
</evidence>
<keyword evidence="2 11" id="KW-0235">DNA replication</keyword>
<dbReference type="InterPro" id="IPR002939">
    <property type="entry name" value="DnaJ_C"/>
</dbReference>
<dbReference type="InterPro" id="IPR008971">
    <property type="entry name" value="HSP40/DnaJ_pept-bd"/>
</dbReference>
<dbReference type="FunFam" id="1.10.287.110:FF:000045">
    <property type="entry name" value="Molecular chaperone DnaJ"/>
    <property type="match status" value="1"/>
</dbReference>
<dbReference type="InterPro" id="IPR018253">
    <property type="entry name" value="DnaJ_domain_CS"/>
</dbReference>
<dbReference type="InterPro" id="IPR001305">
    <property type="entry name" value="HSP_DnaJ_Cys-rich_dom"/>
</dbReference>
<feature type="binding site" evidence="11">
    <location>
        <position position="227"/>
    </location>
    <ligand>
        <name>Zn(2+)</name>
        <dbReference type="ChEBI" id="CHEBI:29105"/>
        <label>1</label>
    </ligand>
</feature>
<dbReference type="GO" id="GO:0042026">
    <property type="term" value="P:protein refolding"/>
    <property type="evidence" value="ECO:0007669"/>
    <property type="project" value="TreeGrafter"/>
</dbReference>
<dbReference type="SUPFAM" id="SSF57938">
    <property type="entry name" value="DnaJ/Hsp40 cysteine-rich domain"/>
    <property type="match status" value="1"/>
</dbReference>
<dbReference type="PANTHER" id="PTHR43096">
    <property type="entry name" value="DNAJ HOMOLOG 1, MITOCHONDRIAL-RELATED"/>
    <property type="match status" value="1"/>
</dbReference>
<dbReference type="AlphaFoldDB" id="A0A849A6K6"/>
<dbReference type="InterPro" id="IPR001623">
    <property type="entry name" value="DnaJ_domain"/>
</dbReference>
<dbReference type="Pfam" id="PF00684">
    <property type="entry name" value="DnaJ_CXXCXGXG"/>
    <property type="match status" value="1"/>
</dbReference>
<feature type="zinc finger region" description="CR-type" evidence="12">
    <location>
        <begin position="158"/>
        <end position="236"/>
    </location>
</feature>
<dbReference type="SMART" id="SM00271">
    <property type="entry name" value="DnaJ"/>
    <property type="match status" value="1"/>
</dbReference>
<evidence type="ECO:0000313" key="17">
    <source>
        <dbReference type="Proteomes" id="UP000562984"/>
    </source>
</evidence>
<feature type="binding site" evidence="11">
    <location>
        <position position="213"/>
    </location>
    <ligand>
        <name>Zn(2+)</name>
        <dbReference type="ChEBI" id="CHEBI:29105"/>
        <label>2</label>
    </ligand>
</feature>
<dbReference type="Proteomes" id="UP000562984">
    <property type="component" value="Unassembled WGS sequence"/>
</dbReference>
<keyword evidence="1 11" id="KW-0963">Cytoplasm</keyword>
<dbReference type="InterPro" id="IPR036869">
    <property type="entry name" value="J_dom_sf"/>
</dbReference>
<keyword evidence="7 11" id="KW-0346">Stress response</keyword>
<dbReference type="CDD" id="cd06257">
    <property type="entry name" value="DnaJ"/>
    <property type="match status" value="1"/>
</dbReference>
<comment type="subunit">
    <text evidence="11">Homodimer.</text>
</comment>
<dbReference type="FunFam" id="2.60.260.20:FF:000013">
    <property type="entry name" value="DnaJ subfamily B member 11"/>
    <property type="match status" value="1"/>
</dbReference>
<keyword evidence="17" id="KW-1185">Reference proteome</keyword>
<feature type="compositionally biased region" description="Low complexity" evidence="13">
    <location>
        <begin position="382"/>
        <end position="398"/>
    </location>
</feature>
<dbReference type="RefSeq" id="WP_171199321.1">
    <property type="nucleotide sequence ID" value="NZ_JABEND010000003.1"/>
</dbReference>
<dbReference type="GO" id="GO:0051082">
    <property type="term" value="F:unfolded protein binding"/>
    <property type="evidence" value="ECO:0007669"/>
    <property type="project" value="UniProtKB-UniRule"/>
</dbReference>
<evidence type="ECO:0000256" key="10">
    <source>
        <dbReference type="ARBA" id="ARBA00067609"/>
    </source>
</evidence>
<evidence type="ECO:0000256" key="7">
    <source>
        <dbReference type="ARBA" id="ARBA00023016"/>
    </source>
</evidence>
<dbReference type="PROSITE" id="PS50076">
    <property type="entry name" value="DNAJ_2"/>
    <property type="match status" value="1"/>
</dbReference>